<dbReference type="SUPFAM" id="SSF56219">
    <property type="entry name" value="DNase I-like"/>
    <property type="match status" value="1"/>
</dbReference>
<evidence type="ECO:0008006" key="3">
    <source>
        <dbReference type="Google" id="ProtNLM"/>
    </source>
</evidence>
<dbReference type="Gene3D" id="3.60.10.10">
    <property type="entry name" value="Endonuclease/exonuclease/phosphatase"/>
    <property type="match status" value="1"/>
</dbReference>
<accession>A0AAD8HSH3</accession>
<dbReference type="PANTHER" id="PTHR33116">
    <property type="entry name" value="REVERSE TRANSCRIPTASE ZINC-BINDING DOMAIN-CONTAINING PROTEIN-RELATED-RELATED"/>
    <property type="match status" value="1"/>
</dbReference>
<comment type="caution">
    <text evidence="1">The sequence shown here is derived from an EMBL/GenBank/DDBJ whole genome shotgun (WGS) entry which is preliminary data.</text>
</comment>
<dbReference type="AlphaFoldDB" id="A0AAD8HSH3"/>
<organism evidence="1 2">
    <name type="scientific">Heracleum sosnowskyi</name>
    <dbReference type="NCBI Taxonomy" id="360622"/>
    <lineage>
        <taxon>Eukaryota</taxon>
        <taxon>Viridiplantae</taxon>
        <taxon>Streptophyta</taxon>
        <taxon>Embryophyta</taxon>
        <taxon>Tracheophyta</taxon>
        <taxon>Spermatophyta</taxon>
        <taxon>Magnoliopsida</taxon>
        <taxon>eudicotyledons</taxon>
        <taxon>Gunneridae</taxon>
        <taxon>Pentapetalae</taxon>
        <taxon>asterids</taxon>
        <taxon>campanulids</taxon>
        <taxon>Apiales</taxon>
        <taxon>Apiaceae</taxon>
        <taxon>Apioideae</taxon>
        <taxon>apioid superclade</taxon>
        <taxon>Tordylieae</taxon>
        <taxon>Tordyliinae</taxon>
        <taxon>Heracleum</taxon>
    </lineage>
</organism>
<name>A0AAD8HSH3_9APIA</name>
<keyword evidence="2" id="KW-1185">Reference proteome</keyword>
<evidence type="ECO:0000313" key="1">
    <source>
        <dbReference type="EMBL" id="KAK1371305.1"/>
    </source>
</evidence>
<reference evidence="1" key="2">
    <citation type="submission" date="2023-05" db="EMBL/GenBank/DDBJ databases">
        <authorList>
            <person name="Schelkunov M.I."/>
        </authorList>
    </citation>
    <scope>NUCLEOTIDE SEQUENCE</scope>
    <source>
        <strain evidence="1">Hsosn_3</strain>
        <tissue evidence="1">Leaf</tissue>
    </source>
</reference>
<evidence type="ECO:0000313" key="2">
    <source>
        <dbReference type="Proteomes" id="UP001237642"/>
    </source>
</evidence>
<dbReference type="InterPro" id="IPR036691">
    <property type="entry name" value="Endo/exonu/phosph_ase_sf"/>
</dbReference>
<dbReference type="EMBL" id="JAUIZM010000008">
    <property type="protein sequence ID" value="KAK1371305.1"/>
    <property type="molecule type" value="Genomic_DNA"/>
</dbReference>
<protein>
    <recommendedName>
        <fullName evidence="3">Reverse transcriptase</fullName>
    </recommendedName>
</protein>
<dbReference type="Proteomes" id="UP001237642">
    <property type="component" value="Unassembled WGS sequence"/>
</dbReference>
<gene>
    <name evidence="1" type="ORF">POM88_037397</name>
</gene>
<reference evidence="1" key="1">
    <citation type="submission" date="2023-02" db="EMBL/GenBank/DDBJ databases">
        <title>Genome of toxic invasive species Heracleum sosnowskyi carries increased number of genes despite the absence of recent whole-genome duplications.</title>
        <authorList>
            <person name="Schelkunov M."/>
            <person name="Shtratnikova V."/>
            <person name="Makarenko M."/>
            <person name="Klepikova A."/>
            <person name="Omelchenko D."/>
            <person name="Novikova G."/>
            <person name="Obukhova E."/>
            <person name="Bogdanov V."/>
            <person name="Penin A."/>
            <person name="Logacheva M."/>
        </authorList>
    </citation>
    <scope>NUCLEOTIDE SEQUENCE</scope>
    <source>
        <strain evidence="1">Hsosn_3</strain>
        <tissue evidence="1">Leaf</tissue>
    </source>
</reference>
<sequence length="467" mass="52866">MVFFLVNKDDKSEWLSEEKEALRTCSQMTREFTKEDFILPWLARVQCSGIPVQAWVEANLKAFTKNMGDWVSWCFQDEENLKIHSPVVTLVTNMVSKISENLTIMVHGKNYEVAFIEMDTEYLGCLCKHVAEKAKNRDCCDKAIGVISLHKYKWYEVSRNLIQYEGVVNHSVNSLGRESNADSELLSKTLVDVESTLGTVVRDTLEEGELIEDTVTTGDTVIQETFATSPPRVRNFKDTKWSARENIISQNNLESGLGACNSVAPRFIKEAVKENKVTFLCLQETKCEAWNKMAVEFIWSSQDFGWVEVKSRGLSCGLLCVWNSSLYTLVQSHNTDSDLLSRGASILGCKVGSRNLAFWDPLMAKVQGKLASWKSESLNKAGRLVLLKAAIDNQPLYWFNTYLIPKEVCSRLENIRRSFLWGKLRDQGARIRKLHLINRGKITLPKEKGGLGVDSVLAKNKALLGKW</sequence>
<dbReference type="PANTHER" id="PTHR33116:SF78">
    <property type="entry name" value="OS12G0587133 PROTEIN"/>
    <property type="match status" value="1"/>
</dbReference>
<proteinExistence type="predicted"/>